<dbReference type="AlphaFoldDB" id="A0A6A6PY88"/>
<dbReference type="Proteomes" id="UP000799767">
    <property type="component" value="Unassembled WGS sequence"/>
</dbReference>
<feature type="region of interest" description="Disordered" evidence="1">
    <location>
        <begin position="110"/>
        <end position="190"/>
    </location>
</feature>
<sequence length="266" mass="29640">MCCQYEFQPLPGEVTLQHPRRSTVPDPVHTRPTPQTGVTVHVFDVANGEPRIPPTLIPPSLSGVLPLLCHPLSLVTAFPEAQSSTHARFRVLLLLLLLQVLPFLPHTRVRASPSSHLQAPPSTPQPPKDSRRPHEPTWPSSAQCIHAARSDGSRQPSVPSRIPPRQLPHHLDCRYPQRAPPPRPTAPASASTRTLHLWNLWHALAAITDESGPFAVRWNCSRRRKESASLTSWSPWSSHVLFSGRRWVGLKRSLRAAFDMQPLVTP</sequence>
<proteinExistence type="predicted"/>
<evidence type="ECO:0000313" key="3">
    <source>
        <dbReference type="Proteomes" id="UP000799767"/>
    </source>
</evidence>
<evidence type="ECO:0000313" key="2">
    <source>
        <dbReference type="EMBL" id="KAF2484443.1"/>
    </source>
</evidence>
<organism evidence="2 3">
    <name type="scientific">Neohortaea acidophila</name>
    <dbReference type="NCBI Taxonomy" id="245834"/>
    <lineage>
        <taxon>Eukaryota</taxon>
        <taxon>Fungi</taxon>
        <taxon>Dikarya</taxon>
        <taxon>Ascomycota</taxon>
        <taxon>Pezizomycotina</taxon>
        <taxon>Dothideomycetes</taxon>
        <taxon>Dothideomycetidae</taxon>
        <taxon>Mycosphaerellales</taxon>
        <taxon>Teratosphaeriaceae</taxon>
        <taxon>Neohortaea</taxon>
    </lineage>
</organism>
<accession>A0A6A6PY88</accession>
<protein>
    <submittedName>
        <fullName evidence="2">Uncharacterized protein</fullName>
    </submittedName>
</protein>
<gene>
    <name evidence="2" type="ORF">BDY17DRAFT_128528</name>
</gene>
<name>A0A6A6PY88_9PEZI</name>
<dbReference type="GeneID" id="54470388"/>
<evidence type="ECO:0000256" key="1">
    <source>
        <dbReference type="SAM" id="MobiDB-lite"/>
    </source>
</evidence>
<dbReference type="EMBL" id="MU001634">
    <property type="protein sequence ID" value="KAF2484443.1"/>
    <property type="molecule type" value="Genomic_DNA"/>
</dbReference>
<keyword evidence="3" id="KW-1185">Reference proteome</keyword>
<dbReference type="RefSeq" id="XP_033591012.1">
    <property type="nucleotide sequence ID" value="XM_033729386.1"/>
</dbReference>
<reference evidence="2" key="1">
    <citation type="journal article" date="2020" name="Stud. Mycol.">
        <title>101 Dothideomycetes genomes: a test case for predicting lifestyles and emergence of pathogens.</title>
        <authorList>
            <person name="Haridas S."/>
            <person name="Albert R."/>
            <person name="Binder M."/>
            <person name="Bloem J."/>
            <person name="Labutti K."/>
            <person name="Salamov A."/>
            <person name="Andreopoulos B."/>
            <person name="Baker S."/>
            <person name="Barry K."/>
            <person name="Bills G."/>
            <person name="Bluhm B."/>
            <person name="Cannon C."/>
            <person name="Castanera R."/>
            <person name="Culley D."/>
            <person name="Daum C."/>
            <person name="Ezra D."/>
            <person name="Gonzalez J."/>
            <person name="Henrissat B."/>
            <person name="Kuo A."/>
            <person name="Liang C."/>
            <person name="Lipzen A."/>
            <person name="Lutzoni F."/>
            <person name="Magnuson J."/>
            <person name="Mondo S."/>
            <person name="Nolan M."/>
            <person name="Ohm R."/>
            <person name="Pangilinan J."/>
            <person name="Park H.-J."/>
            <person name="Ramirez L."/>
            <person name="Alfaro M."/>
            <person name="Sun H."/>
            <person name="Tritt A."/>
            <person name="Yoshinaga Y."/>
            <person name="Zwiers L.-H."/>
            <person name="Turgeon B."/>
            <person name="Goodwin S."/>
            <person name="Spatafora J."/>
            <person name="Crous P."/>
            <person name="Grigoriev I."/>
        </authorList>
    </citation>
    <scope>NUCLEOTIDE SEQUENCE</scope>
    <source>
        <strain evidence="2">CBS 113389</strain>
    </source>
</reference>